<sequence length="130" mass="14792">MCQYGDVRALMVTTHSRKNRMATRELLVMTEVEPSPYWMLPGQMFMAMGEDLANHISHRLQAQFPLLETTGRIFYILAVTAGYSGQIGVCASLYLDNVSNQINEQLKSRDKSPKMEDICKGRENNALIYK</sequence>
<name>A0A8J5JZE8_HOMAM</name>
<dbReference type="Proteomes" id="UP000747542">
    <property type="component" value="Unassembled WGS sequence"/>
</dbReference>
<dbReference type="EMBL" id="JAHLQT010021714">
    <property type="protein sequence ID" value="KAG7167327.1"/>
    <property type="molecule type" value="Genomic_DNA"/>
</dbReference>
<reference evidence="1" key="1">
    <citation type="journal article" date="2021" name="Sci. Adv.">
        <title>The American lobster genome reveals insights on longevity, neural, and immune adaptations.</title>
        <authorList>
            <person name="Polinski J.M."/>
            <person name="Zimin A.V."/>
            <person name="Clark K.F."/>
            <person name="Kohn A.B."/>
            <person name="Sadowski N."/>
            <person name="Timp W."/>
            <person name="Ptitsyn A."/>
            <person name="Khanna P."/>
            <person name="Romanova D.Y."/>
            <person name="Williams P."/>
            <person name="Greenwood S.J."/>
            <person name="Moroz L.L."/>
            <person name="Walt D.R."/>
            <person name="Bodnar A.G."/>
        </authorList>
    </citation>
    <scope>NUCLEOTIDE SEQUENCE</scope>
    <source>
        <strain evidence="1">GMGI-L3</strain>
    </source>
</reference>
<protein>
    <submittedName>
        <fullName evidence="1">Uncharacterized protein</fullName>
    </submittedName>
</protein>
<organism evidence="1 2">
    <name type="scientific">Homarus americanus</name>
    <name type="common">American lobster</name>
    <dbReference type="NCBI Taxonomy" id="6706"/>
    <lineage>
        <taxon>Eukaryota</taxon>
        <taxon>Metazoa</taxon>
        <taxon>Ecdysozoa</taxon>
        <taxon>Arthropoda</taxon>
        <taxon>Crustacea</taxon>
        <taxon>Multicrustacea</taxon>
        <taxon>Malacostraca</taxon>
        <taxon>Eumalacostraca</taxon>
        <taxon>Eucarida</taxon>
        <taxon>Decapoda</taxon>
        <taxon>Pleocyemata</taxon>
        <taxon>Astacidea</taxon>
        <taxon>Nephropoidea</taxon>
        <taxon>Nephropidae</taxon>
        <taxon>Homarus</taxon>
    </lineage>
</organism>
<accession>A0A8J5JZE8</accession>
<comment type="caution">
    <text evidence="1">The sequence shown here is derived from an EMBL/GenBank/DDBJ whole genome shotgun (WGS) entry which is preliminary data.</text>
</comment>
<dbReference type="AlphaFoldDB" id="A0A8J5JZE8"/>
<keyword evidence="2" id="KW-1185">Reference proteome</keyword>
<gene>
    <name evidence="1" type="ORF">Hamer_G022795</name>
</gene>
<proteinExistence type="predicted"/>
<evidence type="ECO:0000313" key="1">
    <source>
        <dbReference type="EMBL" id="KAG7167327.1"/>
    </source>
</evidence>
<evidence type="ECO:0000313" key="2">
    <source>
        <dbReference type="Proteomes" id="UP000747542"/>
    </source>
</evidence>